<feature type="region of interest" description="Disordered" evidence="8">
    <location>
        <begin position="1"/>
        <end position="52"/>
    </location>
</feature>
<dbReference type="Pfam" id="PF00528">
    <property type="entry name" value="BPD_transp_1"/>
    <property type="match status" value="1"/>
</dbReference>
<evidence type="ECO:0000256" key="4">
    <source>
        <dbReference type="ARBA" id="ARBA00022692"/>
    </source>
</evidence>
<accession>A0ABQ4MY36</accession>
<dbReference type="PANTHER" id="PTHR43744:SF9">
    <property type="entry name" value="POLYGALACTURONAN_RHAMNOGALACTURONAN TRANSPORT SYSTEM PERMEASE PROTEIN YTCP"/>
    <property type="match status" value="1"/>
</dbReference>
<dbReference type="Proteomes" id="UP000681290">
    <property type="component" value="Unassembled WGS sequence"/>
</dbReference>
<dbReference type="SUPFAM" id="SSF161098">
    <property type="entry name" value="MetI-like"/>
    <property type="match status" value="1"/>
</dbReference>
<dbReference type="PANTHER" id="PTHR43744">
    <property type="entry name" value="ABC TRANSPORTER PERMEASE PROTEIN MG189-RELATED-RELATED"/>
    <property type="match status" value="1"/>
</dbReference>
<feature type="transmembrane region" description="Helical" evidence="7">
    <location>
        <begin position="261"/>
        <end position="282"/>
    </location>
</feature>
<feature type="compositionally biased region" description="Gly residues" evidence="8">
    <location>
        <begin position="42"/>
        <end position="52"/>
    </location>
</feature>
<keyword evidence="2 7" id="KW-0813">Transport</keyword>
<feature type="transmembrane region" description="Helical" evidence="7">
    <location>
        <begin position="382"/>
        <end position="401"/>
    </location>
</feature>
<protein>
    <recommendedName>
        <fullName evidence="9">ABC transmembrane type-1 domain-containing protein</fullName>
    </recommendedName>
</protein>
<feature type="transmembrane region" description="Helical" evidence="7">
    <location>
        <begin position="302"/>
        <end position="326"/>
    </location>
</feature>
<evidence type="ECO:0000256" key="3">
    <source>
        <dbReference type="ARBA" id="ARBA00022475"/>
    </source>
</evidence>
<dbReference type="InterPro" id="IPR000515">
    <property type="entry name" value="MetI-like"/>
</dbReference>
<evidence type="ECO:0000313" key="11">
    <source>
        <dbReference type="Proteomes" id="UP000681290"/>
    </source>
</evidence>
<evidence type="ECO:0000256" key="7">
    <source>
        <dbReference type="RuleBase" id="RU363032"/>
    </source>
</evidence>
<evidence type="ECO:0000256" key="8">
    <source>
        <dbReference type="SAM" id="MobiDB-lite"/>
    </source>
</evidence>
<comment type="caution">
    <text evidence="10">The sequence shown here is derived from an EMBL/GenBank/DDBJ whole genome shotgun (WGS) entry which is preliminary data.</text>
</comment>
<organism evidence="10 11">
    <name type="scientific">Paenibacillus woosongensis</name>
    <dbReference type="NCBI Taxonomy" id="307580"/>
    <lineage>
        <taxon>Bacteria</taxon>
        <taxon>Bacillati</taxon>
        <taxon>Bacillota</taxon>
        <taxon>Bacilli</taxon>
        <taxon>Bacillales</taxon>
        <taxon>Paenibacillaceae</taxon>
        <taxon>Paenibacillus</taxon>
    </lineage>
</organism>
<dbReference type="PROSITE" id="PS50928">
    <property type="entry name" value="ABC_TM1"/>
    <property type="match status" value="1"/>
</dbReference>
<comment type="subcellular location">
    <subcellularLocation>
        <location evidence="1 7">Cell membrane</location>
        <topology evidence="1 7">Multi-pass membrane protein</topology>
    </subcellularLocation>
</comment>
<feature type="compositionally biased region" description="Polar residues" evidence="8">
    <location>
        <begin position="86"/>
        <end position="102"/>
    </location>
</feature>
<dbReference type="EMBL" id="BOSM01000012">
    <property type="protein sequence ID" value="GIP60785.1"/>
    <property type="molecule type" value="Genomic_DNA"/>
</dbReference>
<evidence type="ECO:0000256" key="6">
    <source>
        <dbReference type="ARBA" id="ARBA00023136"/>
    </source>
</evidence>
<feature type="transmembrane region" description="Helical" evidence="7">
    <location>
        <begin position="199"/>
        <end position="218"/>
    </location>
</feature>
<evidence type="ECO:0000256" key="1">
    <source>
        <dbReference type="ARBA" id="ARBA00004651"/>
    </source>
</evidence>
<sequence length="416" mass="45422">MDRTHKRNGGTDKEHTRMGRHGALSSDGSGPGFHGALSSDGSGPGFHGALSGDGSGLRIHGALSGGGFSLSQGTPGSHGQPRLGSTKPSNQGAGLSSHSTRPSIGGTGPSIHGGPPPTNGARARLNGKELAFKITLGLLCTFIFLIIVYPLYFIVIASFSDSTLVATGKVWLVPKNISFFGYQEIFKDMRIWTGYRNTVFYTLFGTLVNMLFTLPAAYVLSRREFRARKVIMFIFVVTMFFNGGLIPTYLLMKDLHLTNTIWVFIIPFCVNVFYLIIARTFFESSLPQELYEAAVMDGCSHFIFFFKVALPLSKAMISVIGLYYLVGHWNDFFTALIYIRNNNLQPLQIILRDILLSNQVFAGGAGTGGDAGGYAQRYADQIKYGVIIVSTLPILVIYPFIQKYFEKGVMIGSIKG</sequence>
<evidence type="ECO:0000259" key="9">
    <source>
        <dbReference type="PROSITE" id="PS50928"/>
    </source>
</evidence>
<evidence type="ECO:0000313" key="10">
    <source>
        <dbReference type="EMBL" id="GIP60785.1"/>
    </source>
</evidence>
<keyword evidence="5 7" id="KW-1133">Transmembrane helix</keyword>
<evidence type="ECO:0000256" key="2">
    <source>
        <dbReference type="ARBA" id="ARBA00022448"/>
    </source>
</evidence>
<name>A0ABQ4MY36_9BACL</name>
<feature type="domain" description="ABC transmembrane type-1" evidence="9">
    <location>
        <begin position="195"/>
        <end position="405"/>
    </location>
</feature>
<dbReference type="CDD" id="cd06261">
    <property type="entry name" value="TM_PBP2"/>
    <property type="match status" value="1"/>
</dbReference>
<feature type="region of interest" description="Disordered" evidence="8">
    <location>
        <begin position="68"/>
        <end position="122"/>
    </location>
</feature>
<feature type="transmembrane region" description="Helical" evidence="7">
    <location>
        <begin position="230"/>
        <end position="249"/>
    </location>
</feature>
<evidence type="ECO:0000256" key="5">
    <source>
        <dbReference type="ARBA" id="ARBA00022989"/>
    </source>
</evidence>
<feature type="compositionally biased region" description="Basic and acidic residues" evidence="8">
    <location>
        <begin position="1"/>
        <end position="17"/>
    </location>
</feature>
<keyword evidence="6 7" id="KW-0472">Membrane</keyword>
<reference evidence="10 11" key="1">
    <citation type="submission" date="2021-03" db="EMBL/GenBank/DDBJ databases">
        <title>Antimicrobial resistance genes in bacteria isolated from Japanese honey, and their potential for conferring macrolide and lincosamide resistance in the American foulbrood pathogen Paenibacillus larvae.</title>
        <authorList>
            <person name="Okamoto M."/>
            <person name="Kumagai M."/>
            <person name="Kanamori H."/>
            <person name="Takamatsu D."/>
        </authorList>
    </citation>
    <scope>NUCLEOTIDE SEQUENCE [LARGE SCALE GENOMIC DNA]</scope>
    <source>
        <strain evidence="10 11">J15TS10</strain>
    </source>
</reference>
<dbReference type="InterPro" id="IPR035906">
    <property type="entry name" value="MetI-like_sf"/>
</dbReference>
<proteinExistence type="inferred from homology"/>
<keyword evidence="3" id="KW-1003">Cell membrane</keyword>
<keyword evidence="4 7" id="KW-0812">Transmembrane</keyword>
<gene>
    <name evidence="10" type="ORF">J15TS10_45990</name>
</gene>
<keyword evidence="11" id="KW-1185">Reference proteome</keyword>
<dbReference type="Gene3D" id="1.10.3720.10">
    <property type="entry name" value="MetI-like"/>
    <property type="match status" value="1"/>
</dbReference>
<comment type="similarity">
    <text evidence="7">Belongs to the binding-protein-dependent transport system permease family.</text>
</comment>
<feature type="transmembrane region" description="Helical" evidence="7">
    <location>
        <begin position="130"/>
        <end position="155"/>
    </location>
</feature>